<reference evidence="2 3" key="1">
    <citation type="submission" date="2020-05" db="EMBL/GenBank/DDBJ databases">
        <title>Whole genome sequencing and identification of novel metabolites from Paenibacillus alvei strain JR949.</title>
        <authorList>
            <person name="Rajendhran J."/>
            <person name="Sree Pranav P."/>
            <person name="Mahalakshmi B."/>
            <person name="Karthikeyan R."/>
        </authorList>
    </citation>
    <scope>NUCLEOTIDE SEQUENCE [LARGE SCALE GENOMIC DNA]</scope>
    <source>
        <strain evidence="2 3">JR949</strain>
    </source>
</reference>
<dbReference type="EMBL" id="JABFOR010000043">
    <property type="protein sequence ID" value="NOJ73382.1"/>
    <property type="molecule type" value="Genomic_DNA"/>
</dbReference>
<feature type="transmembrane region" description="Helical" evidence="1">
    <location>
        <begin position="6"/>
        <end position="29"/>
    </location>
</feature>
<protein>
    <submittedName>
        <fullName evidence="2">Uncharacterized protein</fullName>
    </submittedName>
</protein>
<name>A0AAP7A687_PAEAL</name>
<dbReference type="AlphaFoldDB" id="A0AAP7A687"/>
<evidence type="ECO:0000256" key="1">
    <source>
        <dbReference type="SAM" id="Phobius"/>
    </source>
</evidence>
<comment type="caution">
    <text evidence="2">The sequence shown here is derived from an EMBL/GenBank/DDBJ whole genome shotgun (WGS) entry which is preliminary data.</text>
</comment>
<accession>A0AAP7A687</accession>
<evidence type="ECO:0000313" key="3">
    <source>
        <dbReference type="Proteomes" id="UP000552038"/>
    </source>
</evidence>
<feature type="transmembrane region" description="Helical" evidence="1">
    <location>
        <begin position="157"/>
        <end position="177"/>
    </location>
</feature>
<evidence type="ECO:0000313" key="2">
    <source>
        <dbReference type="EMBL" id="NOJ73382.1"/>
    </source>
</evidence>
<keyword evidence="1" id="KW-0812">Transmembrane</keyword>
<organism evidence="2 3">
    <name type="scientific">Paenibacillus alvei</name>
    <name type="common">Bacillus alvei</name>
    <dbReference type="NCBI Taxonomy" id="44250"/>
    <lineage>
        <taxon>Bacteria</taxon>
        <taxon>Bacillati</taxon>
        <taxon>Bacillota</taxon>
        <taxon>Bacilli</taxon>
        <taxon>Bacillales</taxon>
        <taxon>Paenibacillaceae</taxon>
        <taxon>Paenibacillus</taxon>
    </lineage>
</organism>
<gene>
    <name evidence="2" type="ORF">HMI46_22925</name>
</gene>
<sequence>MKDLFLNFSIGIVSGTFAGLLSSFLVYLFSEKRNKVRKIIEYAEQTSERAFQVLAEANAFHEGSSIETLKMLLKKEVRRAFPGDIVDKSESSQRLQDAIAGCNRALYGIEQSLESENVPDNLFHATINLNNAVLEIWNATTEYDVIEDKRIRKIREIILIGIPIIVVLFVIGIIVGICI</sequence>
<dbReference type="RefSeq" id="WP_171419047.1">
    <property type="nucleotide sequence ID" value="NZ_JABFOR010000043.1"/>
</dbReference>
<dbReference type="Proteomes" id="UP000552038">
    <property type="component" value="Unassembled WGS sequence"/>
</dbReference>
<proteinExistence type="predicted"/>
<keyword evidence="1" id="KW-0472">Membrane</keyword>
<keyword evidence="1" id="KW-1133">Transmembrane helix</keyword>